<dbReference type="AlphaFoldDB" id="A0A1I4RVF0"/>
<dbReference type="NCBIfam" id="TIGR03986">
    <property type="entry name" value="TIGR03986 family CRISPR-associated RAMP protein"/>
    <property type="match status" value="1"/>
</dbReference>
<name>A0A1I4RVF0_ECTMO</name>
<evidence type="ECO:0000313" key="4">
    <source>
        <dbReference type="EMBL" id="SFM56202.1"/>
    </source>
</evidence>
<keyword evidence="1" id="KW-0051">Antiviral defense</keyword>
<dbReference type="InterPro" id="IPR023825">
    <property type="entry name" value="CRISPR-assoc_RAMP_BGP1436"/>
</dbReference>
<dbReference type="GO" id="GO:0051607">
    <property type="term" value="P:defense response to virus"/>
    <property type="evidence" value="ECO:0007669"/>
    <property type="project" value="UniProtKB-KW"/>
</dbReference>
<dbReference type="InterPro" id="IPR005537">
    <property type="entry name" value="RAMP_III_fam"/>
</dbReference>
<dbReference type="RefSeq" id="WP_177217632.1">
    <property type="nucleotide sequence ID" value="NZ_FOUO01000010.1"/>
</dbReference>
<reference evidence="4 5" key="1">
    <citation type="submission" date="2016-10" db="EMBL/GenBank/DDBJ databases">
        <authorList>
            <person name="de Groot N.N."/>
        </authorList>
    </citation>
    <scope>NUCLEOTIDE SEQUENCE [LARGE SCALE GENOMIC DNA]</scope>
    <source>
        <strain evidence="4 5">DSM 4180</strain>
    </source>
</reference>
<evidence type="ECO:0000256" key="1">
    <source>
        <dbReference type="ARBA" id="ARBA00023118"/>
    </source>
</evidence>
<gene>
    <name evidence="4" type="ORF">SAMN05421721_1109</name>
</gene>
<dbReference type="CDD" id="cd09726">
    <property type="entry name" value="RAMP_I_III"/>
    <property type="match status" value="1"/>
</dbReference>
<evidence type="ECO:0000313" key="5">
    <source>
        <dbReference type="Proteomes" id="UP000199556"/>
    </source>
</evidence>
<sequence>MADRNGNRGGQEQAISAPYNFVPLSGWVHTPEWGPQVGHDRPFRDGVSGTLAFTLHADSPLLVGGPQKPATESAPGEVHPFRLGDNGPYAIPGSSLKGMLRSVVEIAGFGRMRMVDDQRLSVRDLTSGARPFYGDRMTENKGGGSRPKSRAGWLRLDPETGRPRLTPCQYARVEHDDLARFSGDDWWKAVKREPQAKRKYERWHRRAGDRTIRFTPEPEKAHDHSRGNKLVYRKATDLGSGETEGTLVFTGQPSTRDPKKPGRKHLEFIFFDCDRDAEQEIAEPVWRDFLHIHAESDDWEAWRKESWIPVFYLDDGKGGIASMGLALMYRLAYENSIHEAIVHTSSEHLALPGEGHGYDLADLLFGTVGAEQDAALRGRVTCEYATAEGDPRPMKPQTTILNGPKPTFYPNYVVQKSDGRGRLKDAKKGYATFMDKDVVIRGFKRYPARPADQVAVQEVTNTQQKNRKVQVKLHPLEPGTTFRGRIRFHNLRPAELGALLWAMTWGGNQQLRHGLGMGKPFGFGQVRLEVDPAASELLPNDPAVGSPAVDEAILAQYRQAFVTHMEAEHGRRGGAWSTCRQIANLVAMADPANAPQYEAATGTELRHLHLDERTNEFRDAKNAHAVLPDYAAVLGVETGGEARGSGGAGDYGHPWLDEAIPRLVAENHARDPEEIIRGKTLAEAWNGLEGEEREAVRAAIKALWEKRGLLEDPPRSQKKLIRNVYGWLE</sequence>
<feature type="domain" description="CRISPR type III-associated protein" evidence="3">
    <location>
        <begin position="54"/>
        <end position="289"/>
    </location>
</feature>
<proteinExistence type="predicted"/>
<dbReference type="EMBL" id="FOUO01000010">
    <property type="protein sequence ID" value="SFM56202.1"/>
    <property type="molecule type" value="Genomic_DNA"/>
</dbReference>
<organism evidence="4 5">
    <name type="scientific">Ectothiorhodospira mobilis</name>
    <dbReference type="NCBI Taxonomy" id="195064"/>
    <lineage>
        <taxon>Bacteria</taxon>
        <taxon>Pseudomonadati</taxon>
        <taxon>Pseudomonadota</taxon>
        <taxon>Gammaproteobacteria</taxon>
        <taxon>Chromatiales</taxon>
        <taxon>Ectothiorhodospiraceae</taxon>
        <taxon>Ectothiorhodospira</taxon>
    </lineage>
</organism>
<dbReference type="STRING" id="195064.SAMN05421721_1109"/>
<dbReference type="Proteomes" id="UP000199556">
    <property type="component" value="Unassembled WGS sequence"/>
</dbReference>
<evidence type="ECO:0000256" key="2">
    <source>
        <dbReference type="SAM" id="MobiDB-lite"/>
    </source>
</evidence>
<accession>A0A1I4RVF0</accession>
<feature type="region of interest" description="Disordered" evidence="2">
    <location>
        <begin position="133"/>
        <end position="160"/>
    </location>
</feature>
<dbReference type="Pfam" id="PF03787">
    <property type="entry name" value="RAMPs"/>
    <property type="match status" value="1"/>
</dbReference>
<keyword evidence="5" id="KW-1185">Reference proteome</keyword>
<protein>
    <submittedName>
        <fullName evidence="4">CRISPR-associated protein</fullName>
    </submittedName>
</protein>
<evidence type="ECO:0000259" key="3">
    <source>
        <dbReference type="Pfam" id="PF03787"/>
    </source>
</evidence>